<dbReference type="PANTHER" id="PTHR43798">
    <property type="entry name" value="MONOACYLGLYCEROL LIPASE"/>
    <property type="match status" value="1"/>
</dbReference>
<gene>
    <name evidence="3" type="ORF">FZC79_08040</name>
</gene>
<dbReference type="RefSeq" id="WP_148946313.1">
    <property type="nucleotide sequence ID" value="NZ_VTEH01000004.1"/>
</dbReference>
<keyword evidence="1 3" id="KW-0378">Hydrolase</keyword>
<dbReference type="InterPro" id="IPR050266">
    <property type="entry name" value="AB_hydrolase_sf"/>
</dbReference>
<accession>A0A5D4KH92</accession>
<name>A0A5D4KH92_9BACI</name>
<evidence type="ECO:0000313" key="3">
    <source>
        <dbReference type="EMBL" id="TYR76095.1"/>
    </source>
</evidence>
<dbReference type="AlphaFoldDB" id="A0A5D4KH92"/>
<dbReference type="Pfam" id="PF00561">
    <property type="entry name" value="Abhydrolase_1"/>
    <property type="match status" value="1"/>
</dbReference>
<organism evidence="3 4">
    <name type="scientific">Rossellomorea vietnamensis</name>
    <dbReference type="NCBI Taxonomy" id="218284"/>
    <lineage>
        <taxon>Bacteria</taxon>
        <taxon>Bacillati</taxon>
        <taxon>Bacillota</taxon>
        <taxon>Bacilli</taxon>
        <taxon>Bacillales</taxon>
        <taxon>Bacillaceae</taxon>
        <taxon>Rossellomorea</taxon>
    </lineage>
</organism>
<evidence type="ECO:0000313" key="4">
    <source>
        <dbReference type="Proteomes" id="UP000323317"/>
    </source>
</evidence>
<dbReference type="EMBL" id="VTEH01000004">
    <property type="protein sequence ID" value="TYR76095.1"/>
    <property type="molecule type" value="Genomic_DNA"/>
</dbReference>
<evidence type="ECO:0000256" key="1">
    <source>
        <dbReference type="ARBA" id="ARBA00022801"/>
    </source>
</evidence>
<reference evidence="3 4" key="1">
    <citation type="submission" date="2019-08" db="EMBL/GenBank/DDBJ databases">
        <title>Bacillus genomes from the desert of Cuatro Cienegas, Coahuila.</title>
        <authorList>
            <person name="Olmedo-Alvarez G."/>
        </authorList>
    </citation>
    <scope>NUCLEOTIDE SEQUENCE [LARGE SCALE GENOMIC DNA]</scope>
    <source>
        <strain evidence="3 4">CH40_1T</strain>
    </source>
</reference>
<dbReference type="PANTHER" id="PTHR43798:SF31">
    <property type="entry name" value="AB HYDROLASE SUPERFAMILY PROTEIN YCLE"/>
    <property type="match status" value="1"/>
</dbReference>
<proteinExistence type="predicted"/>
<feature type="domain" description="AB hydrolase-1" evidence="2">
    <location>
        <begin position="44"/>
        <end position="266"/>
    </location>
</feature>
<dbReference type="Gene3D" id="3.40.50.1820">
    <property type="entry name" value="alpha/beta hydrolase"/>
    <property type="match status" value="1"/>
</dbReference>
<dbReference type="InterPro" id="IPR000073">
    <property type="entry name" value="AB_hydrolase_1"/>
</dbReference>
<dbReference type="SUPFAM" id="SSF53474">
    <property type="entry name" value="alpha/beta-Hydrolases"/>
    <property type="match status" value="1"/>
</dbReference>
<sequence length="282" mass="32914">MKKWERNLIHTGRGTFEIFSAGKGEPLCVTHHYSIFNETGDYFADEFTKTHKVILVNLREAGGSEKAHEPYQLSLLESIFDLEAVRKAMGYEQWMFAGHSTGGMLGIMYGIYFSSSLNGLVIAGASAREYYTFSKECIYHSSHPQFQIMQNYNERLKRPDLSSEERKEISVYRTKLSLHKPEKYEEYFRKSIHKKLSAIRMNFMNRELQVFDVTRKLPLISAPTLVMCGRHDVQCPLEYSIEMAEGIRDAELTVFERSNHYPFLEENALFHEKLTQFLKRIY</sequence>
<dbReference type="Proteomes" id="UP000323317">
    <property type="component" value="Unassembled WGS sequence"/>
</dbReference>
<dbReference type="InterPro" id="IPR029058">
    <property type="entry name" value="AB_hydrolase_fold"/>
</dbReference>
<dbReference type="GO" id="GO:0016787">
    <property type="term" value="F:hydrolase activity"/>
    <property type="evidence" value="ECO:0007669"/>
    <property type="project" value="UniProtKB-KW"/>
</dbReference>
<evidence type="ECO:0000259" key="2">
    <source>
        <dbReference type="Pfam" id="PF00561"/>
    </source>
</evidence>
<dbReference type="GO" id="GO:0016020">
    <property type="term" value="C:membrane"/>
    <property type="evidence" value="ECO:0007669"/>
    <property type="project" value="TreeGrafter"/>
</dbReference>
<comment type="caution">
    <text evidence="3">The sequence shown here is derived from an EMBL/GenBank/DDBJ whole genome shotgun (WGS) entry which is preliminary data.</text>
</comment>
<protein>
    <submittedName>
        <fullName evidence="3">Alpha/beta hydrolase</fullName>
    </submittedName>
</protein>